<gene>
    <name evidence="2" type="ORF">EII34_14365</name>
</gene>
<organism evidence="2 3">
    <name type="scientific">Arachnia propionica</name>
    <dbReference type="NCBI Taxonomy" id="1750"/>
    <lineage>
        <taxon>Bacteria</taxon>
        <taxon>Bacillati</taxon>
        <taxon>Actinomycetota</taxon>
        <taxon>Actinomycetes</taxon>
        <taxon>Propionibacteriales</taxon>
        <taxon>Propionibacteriaceae</taxon>
        <taxon>Arachnia</taxon>
    </lineage>
</organism>
<dbReference type="Proteomes" id="UP000280819">
    <property type="component" value="Unassembled WGS sequence"/>
</dbReference>
<comment type="caution">
    <text evidence="2">The sequence shown here is derived from an EMBL/GenBank/DDBJ whole genome shotgun (WGS) entry which is preliminary data.</text>
</comment>
<feature type="transmembrane region" description="Helical" evidence="1">
    <location>
        <begin position="101"/>
        <end position="119"/>
    </location>
</feature>
<evidence type="ECO:0000256" key="1">
    <source>
        <dbReference type="SAM" id="Phobius"/>
    </source>
</evidence>
<dbReference type="EMBL" id="RQZG01000021">
    <property type="protein sequence ID" value="RRD03372.1"/>
    <property type="molecule type" value="Genomic_DNA"/>
</dbReference>
<keyword evidence="1" id="KW-0472">Membrane</keyword>
<evidence type="ECO:0000313" key="2">
    <source>
        <dbReference type="EMBL" id="RRD03372.1"/>
    </source>
</evidence>
<accession>A0A3P1T1N7</accession>
<evidence type="ECO:0000313" key="3">
    <source>
        <dbReference type="Proteomes" id="UP000280819"/>
    </source>
</evidence>
<keyword evidence="1" id="KW-0812">Transmembrane</keyword>
<name>A0A3P1T1N7_9ACTN</name>
<sequence length="333" mass="37125">MDPKVTEIPLTTPMGRLDGHTLLELDDRLVVLQRWQSGHVSWYGTGVHERVDVKDASPERTLGDLAVLALQQPVRRAFRLPKGRIVSVPGWFGNRRWVRPLAILLAVTAAVVVLFLLVLPDVVKIFGVLGIVGLPLLSLILLTGLGVELFDVHRMMYKTSWRRWEFADLAALADRDDLADRQITAVKEEYGRLRSDLTYRIEHPALFDATCPTTETFHLALVEWDAAGKQLSRVARGELASRVVATFRHARHHAEQVGMEHLPRAARRPARRAVKALRVATDPHTSATEQATALERAVALLDGLVLHHLPTGPEIRRAVGAQHRRQLPGRGSS</sequence>
<feature type="transmembrane region" description="Helical" evidence="1">
    <location>
        <begin position="125"/>
        <end position="150"/>
    </location>
</feature>
<reference evidence="2 3" key="1">
    <citation type="submission" date="2018-11" db="EMBL/GenBank/DDBJ databases">
        <title>Genomes From Bacteria Associated with the Canine Oral Cavity: a Test Case for Automated Genome-Based Taxonomic Assignment.</title>
        <authorList>
            <person name="Coil D.A."/>
            <person name="Jospin G."/>
            <person name="Darling A.E."/>
            <person name="Wallis C."/>
            <person name="Davis I.J."/>
            <person name="Harris S."/>
            <person name="Eisen J.A."/>
            <person name="Holcombe L.J."/>
            <person name="O'Flynn C."/>
        </authorList>
    </citation>
    <scope>NUCLEOTIDE SEQUENCE [LARGE SCALE GENOMIC DNA]</scope>
    <source>
        <strain evidence="2 3">OH887_COT-365</strain>
    </source>
</reference>
<keyword evidence="1" id="KW-1133">Transmembrane helix</keyword>
<dbReference type="OrthoDB" id="3727470at2"/>
<protein>
    <submittedName>
        <fullName evidence="2">Uncharacterized protein</fullName>
    </submittedName>
</protein>
<proteinExistence type="predicted"/>
<dbReference type="AlphaFoldDB" id="A0A3P1T1N7"/>
<dbReference type="RefSeq" id="WP_124845864.1">
    <property type="nucleotide sequence ID" value="NZ_RQZG01000021.1"/>
</dbReference>